<evidence type="ECO:0000256" key="3">
    <source>
        <dbReference type="ARBA" id="ARBA00014974"/>
    </source>
</evidence>
<accession>A0A8R1TKL1</accession>
<dbReference type="InterPro" id="IPR017907">
    <property type="entry name" value="Znf_RING_CS"/>
</dbReference>
<dbReference type="SUPFAM" id="SSF57850">
    <property type="entry name" value="RING/U-box"/>
    <property type="match status" value="1"/>
</dbReference>
<dbReference type="InterPro" id="IPR043129">
    <property type="entry name" value="ATPase_NBD"/>
</dbReference>
<dbReference type="PANTHER" id="PTHR12862">
    <property type="entry name" value="BADF TYPE ATPASE DOMAIN-CONTAINING PROTEIN"/>
    <property type="match status" value="1"/>
</dbReference>
<dbReference type="GO" id="GO:0008270">
    <property type="term" value="F:zinc ion binding"/>
    <property type="evidence" value="ECO:0007669"/>
    <property type="project" value="UniProtKB-KW"/>
</dbReference>
<dbReference type="Pfam" id="PF14634">
    <property type="entry name" value="zf-RING_5"/>
    <property type="match status" value="1"/>
</dbReference>
<evidence type="ECO:0000256" key="5">
    <source>
        <dbReference type="ARBA" id="ARBA00022771"/>
    </source>
</evidence>
<evidence type="ECO:0000256" key="4">
    <source>
        <dbReference type="ARBA" id="ARBA00022723"/>
    </source>
</evidence>
<dbReference type="SUPFAM" id="SSF53067">
    <property type="entry name" value="Actin-like ATPase domain"/>
    <property type="match status" value="2"/>
</dbReference>
<keyword evidence="4" id="KW-0479">Metal-binding</keyword>
<dbReference type="Proteomes" id="UP000024404">
    <property type="component" value="Unassembled WGS sequence"/>
</dbReference>
<dbReference type="EMBL" id="CMVM020000367">
    <property type="status" value="NOT_ANNOTATED_CDS"/>
    <property type="molecule type" value="Genomic_DNA"/>
</dbReference>
<feature type="domain" description="RING-type" evidence="9">
    <location>
        <begin position="535"/>
        <end position="582"/>
    </location>
</feature>
<evidence type="ECO:0000256" key="7">
    <source>
        <dbReference type="ARBA" id="ARBA00031123"/>
    </source>
</evidence>
<dbReference type="InterPro" id="IPR039758">
    <property type="entry name" value="NAGK-like"/>
</dbReference>
<organism evidence="10 11">
    <name type="scientific">Onchocerca volvulus</name>
    <dbReference type="NCBI Taxonomy" id="6282"/>
    <lineage>
        <taxon>Eukaryota</taxon>
        <taxon>Metazoa</taxon>
        <taxon>Ecdysozoa</taxon>
        <taxon>Nematoda</taxon>
        <taxon>Chromadorea</taxon>
        <taxon>Rhabditida</taxon>
        <taxon>Spirurina</taxon>
        <taxon>Spiruromorpha</taxon>
        <taxon>Filarioidea</taxon>
        <taxon>Onchocercidae</taxon>
        <taxon>Onchocerca</taxon>
    </lineage>
</organism>
<dbReference type="InterPro" id="IPR029063">
    <property type="entry name" value="SAM-dependent_MTases_sf"/>
</dbReference>
<dbReference type="InterPro" id="IPR002731">
    <property type="entry name" value="ATPase_BadF"/>
</dbReference>
<dbReference type="InterPro" id="IPR013083">
    <property type="entry name" value="Znf_RING/FYVE/PHD"/>
</dbReference>
<dbReference type="GO" id="GO:0045127">
    <property type="term" value="F:N-acetylglucosamine kinase activity"/>
    <property type="evidence" value="ECO:0007669"/>
    <property type="project" value="UniProtKB-EC"/>
</dbReference>
<dbReference type="PANTHER" id="PTHR12862:SF0">
    <property type="entry name" value="N-ACETYL-D-GLUCOSAMINE KINASE"/>
    <property type="match status" value="1"/>
</dbReference>
<dbReference type="AlphaFoldDB" id="A0A8R1TKL1"/>
<reference evidence="11" key="1">
    <citation type="submission" date="2013-10" db="EMBL/GenBank/DDBJ databases">
        <title>Genome sequencing of Onchocerca volvulus.</title>
        <authorList>
            <person name="Cotton J."/>
            <person name="Tsai J."/>
            <person name="Stanley E."/>
            <person name="Tracey A."/>
            <person name="Holroyd N."/>
            <person name="Lustigman S."/>
            <person name="Berriman M."/>
        </authorList>
    </citation>
    <scope>NUCLEOTIDE SEQUENCE</scope>
</reference>
<dbReference type="OMA" id="FMEASRI"/>
<dbReference type="EnsemblMetazoa" id="OVOC11465.1">
    <property type="protein sequence ID" value="OVOC11465.1"/>
    <property type="gene ID" value="WBGene00248274"/>
</dbReference>
<dbReference type="InterPro" id="IPR001841">
    <property type="entry name" value="Znf_RING"/>
</dbReference>
<evidence type="ECO:0000256" key="1">
    <source>
        <dbReference type="ARBA" id="ARBA00006198"/>
    </source>
</evidence>
<sequence length="677" mass="75785">MLIHYKTNDTGDYISAHHYLFKGCMVLELGAGCTGIPGLVAAKCGAELVIFTDHPENEEAFKILEQNCIENDLDKNSFLIKDLDWNKPNSNQILNDVLVLHYILAADVFYDITVFRAFLHTVGSLLQQYPKATCIFAYEERNSNWSIEDLLLLNELCCRRVRVVDTDLHTIHIGIIFNKRDFMEASRIFAGIEGGATQSRLLFVDESGKRIGEWNHSGLNYCLDGFDMVADRIAKWIQMAKKEVGIVGPLGAVLVGHLSCQLHTFSFHYIKGMGLSGAEDEENNQRLISFLKEQHGDIAVEFSLSSDAIIAVATAFQNGGVVIVAGTGSTCRLLKADSSVHGVGGWGHQISDAGSAFWIARRLIQCIFDEEDGLHPSPYSISKIKRLFLEFFGLCDKTGILETLYTNFDKSKIASFTAHVAKEANDDPLIRHVFRDAGEQLGSYVRAISRNFDEEMLDNAPLLLIGSVWQSWELLKDGFACGIKSNGNRIKQITLYTLLETPALGAAILAAKKLGMNQEISDEDDIIPGKSWIACNVCCRSASISPSRIAFYLTKCGHIFCNKCLIGIASFQDTAHICLYCKKEITICKISRNMPQTVQTYFRCPRELLAESMVEIMQVIRFQTMQAACLVKRFNIMRTNYEKLRRFCCEILQKKTALERELISKVGLSQHNNISVK</sequence>
<evidence type="ECO:0000313" key="11">
    <source>
        <dbReference type="Proteomes" id="UP000024404"/>
    </source>
</evidence>
<evidence type="ECO:0000256" key="2">
    <source>
        <dbReference type="ARBA" id="ARBA00012122"/>
    </source>
</evidence>
<dbReference type="PROSITE" id="PS00518">
    <property type="entry name" value="ZF_RING_1"/>
    <property type="match status" value="1"/>
</dbReference>
<dbReference type="Gene3D" id="3.30.420.40">
    <property type="match status" value="2"/>
</dbReference>
<evidence type="ECO:0000259" key="9">
    <source>
        <dbReference type="PROSITE" id="PS50089"/>
    </source>
</evidence>
<dbReference type="Pfam" id="PF01869">
    <property type="entry name" value="BcrAD_BadFG"/>
    <property type="match status" value="1"/>
</dbReference>
<keyword evidence="11" id="KW-1185">Reference proteome</keyword>
<dbReference type="PROSITE" id="PS50089">
    <property type="entry name" value="ZF_RING_2"/>
    <property type="match status" value="1"/>
</dbReference>
<dbReference type="Gene3D" id="3.30.40.10">
    <property type="entry name" value="Zinc/RING finger domain, C3HC4 (zinc finger)"/>
    <property type="match status" value="1"/>
</dbReference>
<dbReference type="EC" id="2.7.1.59" evidence="2"/>
<evidence type="ECO:0000256" key="6">
    <source>
        <dbReference type="ARBA" id="ARBA00022833"/>
    </source>
</evidence>
<evidence type="ECO:0000313" key="10">
    <source>
        <dbReference type="EnsemblMetazoa" id="OVOC11465.1"/>
    </source>
</evidence>
<keyword evidence="5 8" id="KW-0863">Zinc-finger</keyword>
<evidence type="ECO:0000256" key="8">
    <source>
        <dbReference type="PROSITE-ProRule" id="PRU00175"/>
    </source>
</evidence>
<dbReference type="Gene3D" id="3.40.50.150">
    <property type="entry name" value="Vaccinia Virus protein VP39"/>
    <property type="match status" value="1"/>
</dbReference>
<dbReference type="SUPFAM" id="SSF53335">
    <property type="entry name" value="S-adenosyl-L-methionine-dependent methyltransferases"/>
    <property type="match status" value="1"/>
</dbReference>
<dbReference type="InterPro" id="IPR019410">
    <property type="entry name" value="Methyltransf_16"/>
</dbReference>
<reference evidence="10" key="2">
    <citation type="submission" date="2022-06" db="UniProtKB">
        <authorList>
            <consortium name="EnsemblMetazoa"/>
        </authorList>
    </citation>
    <scope>IDENTIFICATION</scope>
</reference>
<dbReference type="Pfam" id="PF10294">
    <property type="entry name" value="Methyltransf_16"/>
    <property type="match status" value="1"/>
</dbReference>
<comment type="similarity">
    <text evidence="1">Belongs to the eukaryotic-type N-acetylglucosamine kinase family.</text>
</comment>
<keyword evidence="6" id="KW-0862">Zinc</keyword>
<protein>
    <recommendedName>
        <fullName evidence="3">N-acetyl-D-glucosamine kinase</fullName>
        <ecNumber evidence="2">2.7.1.59</ecNumber>
    </recommendedName>
    <alternativeName>
        <fullName evidence="7">GlcNAc kinase</fullName>
    </alternativeName>
</protein>
<proteinExistence type="inferred from homology"/>
<name>A0A8R1TKL1_ONCVO</name>